<evidence type="ECO:0000256" key="1">
    <source>
        <dbReference type="SAM" id="Coils"/>
    </source>
</evidence>
<dbReference type="OrthoDB" id="10266249at2759"/>
<sequence>MNATDWITLTDFVKYLGRKGICNVDETPKGWFISWIDNSPKALARQEAILKKERQEKDEEERARKIIEEQIEKANKEAESTDPSEKRELELLKRKPEKNIFKLEIKSLEDPNNSQTTEHTITEVATAMNSIETESLLLPSSAINGFSADFDATKPSSDSTSSTTAPSINPTINAIPSTTSISFKPIGQKKSLSALAKKSNILGASPKKEKKEEPKKLSAIEQIIIEETEKKKRLENINHKATGERNRGKDDRKDSYRSERDSRDTHRERDYYRSRDSYRESKDREYRDRDRDRDYERETKRARRD</sequence>
<organism evidence="4 5">
    <name type="scientific">Ambispora gerdemannii</name>
    <dbReference type="NCBI Taxonomy" id="144530"/>
    <lineage>
        <taxon>Eukaryota</taxon>
        <taxon>Fungi</taxon>
        <taxon>Fungi incertae sedis</taxon>
        <taxon>Mucoromycota</taxon>
        <taxon>Glomeromycotina</taxon>
        <taxon>Glomeromycetes</taxon>
        <taxon>Archaeosporales</taxon>
        <taxon>Ambisporaceae</taxon>
        <taxon>Ambispora</taxon>
    </lineage>
</organism>
<dbReference type="Pfam" id="PF10357">
    <property type="entry name" value="WH_KIN17"/>
    <property type="match status" value="1"/>
</dbReference>
<dbReference type="GO" id="GO:0003690">
    <property type="term" value="F:double-stranded DNA binding"/>
    <property type="evidence" value="ECO:0007669"/>
    <property type="project" value="TreeGrafter"/>
</dbReference>
<dbReference type="Gene3D" id="1.10.10.2030">
    <property type="entry name" value="DNA/RNA-binding protein Kin17, conserved domain"/>
    <property type="match status" value="1"/>
</dbReference>
<reference evidence="4" key="1">
    <citation type="submission" date="2021-06" db="EMBL/GenBank/DDBJ databases">
        <authorList>
            <person name="Kallberg Y."/>
            <person name="Tangrot J."/>
            <person name="Rosling A."/>
        </authorList>
    </citation>
    <scope>NUCLEOTIDE SEQUENCE</scope>
    <source>
        <strain evidence="4">MT106</strain>
    </source>
</reference>
<feature type="coiled-coil region" evidence="1">
    <location>
        <begin position="43"/>
        <end position="77"/>
    </location>
</feature>
<feature type="compositionally biased region" description="Basic and acidic residues" evidence="2">
    <location>
        <begin position="206"/>
        <end position="218"/>
    </location>
</feature>
<dbReference type="GO" id="GO:0006974">
    <property type="term" value="P:DNA damage response"/>
    <property type="evidence" value="ECO:0007669"/>
    <property type="project" value="TreeGrafter"/>
</dbReference>
<evidence type="ECO:0000256" key="2">
    <source>
        <dbReference type="SAM" id="MobiDB-lite"/>
    </source>
</evidence>
<dbReference type="PANTHER" id="PTHR12805">
    <property type="entry name" value="KIN17 KIN, ANTIGENIC DETERMINANT OF RECA PROTEIN HOMOLOG"/>
    <property type="match status" value="1"/>
</dbReference>
<dbReference type="SMART" id="SM01253">
    <property type="entry name" value="Kin17_mid"/>
    <property type="match status" value="1"/>
</dbReference>
<feature type="domain" description="DNA/RNA-binding protein Kin17 WH-like" evidence="3">
    <location>
        <begin position="1"/>
        <end position="72"/>
    </location>
</feature>
<protein>
    <submittedName>
        <fullName evidence="4">9277_t:CDS:1</fullName>
    </submittedName>
</protein>
<evidence type="ECO:0000313" key="4">
    <source>
        <dbReference type="EMBL" id="CAG8568302.1"/>
    </source>
</evidence>
<accession>A0A9N9BGY0</accession>
<feature type="compositionally biased region" description="Low complexity" evidence="2">
    <location>
        <begin position="153"/>
        <end position="167"/>
    </location>
</feature>
<feature type="compositionally biased region" description="Basic and acidic residues" evidence="2">
    <location>
        <begin position="227"/>
        <end position="305"/>
    </location>
</feature>
<dbReference type="EMBL" id="CAJVPL010001381">
    <property type="protein sequence ID" value="CAG8568302.1"/>
    <property type="molecule type" value="Genomic_DNA"/>
</dbReference>
<dbReference type="GO" id="GO:0006260">
    <property type="term" value="P:DNA replication"/>
    <property type="evidence" value="ECO:0007669"/>
    <property type="project" value="TreeGrafter"/>
</dbReference>
<keyword evidence="1" id="KW-0175">Coiled coil</keyword>
<dbReference type="AlphaFoldDB" id="A0A9N9BGY0"/>
<feature type="region of interest" description="Disordered" evidence="2">
    <location>
        <begin position="198"/>
        <end position="305"/>
    </location>
</feature>
<gene>
    <name evidence="4" type="ORF">AGERDE_LOCUS7507</name>
</gene>
<name>A0A9N9BGY0_9GLOM</name>
<dbReference type="InterPro" id="IPR037321">
    <property type="entry name" value="KIN17-like"/>
</dbReference>
<dbReference type="InterPro" id="IPR038254">
    <property type="entry name" value="KIN17_WH-like_sf"/>
</dbReference>
<evidence type="ECO:0000313" key="5">
    <source>
        <dbReference type="Proteomes" id="UP000789831"/>
    </source>
</evidence>
<keyword evidence="5" id="KW-1185">Reference proteome</keyword>
<feature type="compositionally biased region" description="Polar residues" evidence="2">
    <location>
        <begin position="168"/>
        <end position="178"/>
    </location>
</feature>
<proteinExistence type="predicted"/>
<dbReference type="PANTHER" id="PTHR12805:SF0">
    <property type="entry name" value="DNA_RNA-BINDING PROTEIN KIN17"/>
    <property type="match status" value="1"/>
</dbReference>
<feature type="region of interest" description="Disordered" evidence="2">
    <location>
        <begin position="153"/>
        <end position="178"/>
    </location>
</feature>
<evidence type="ECO:0000259" key="3">
    <source>
        <dbReference type="SMART" id="SM01253"/>
    </source>
</evidence>
<dbReference type="InterPro" id="IPR019447">
    <property type="entry name" value="DNA/RNA-bd_Kin17_WH-like_dom"/>
</dbReference>
<dbReference type="GO" id="GO:0005634">
    <property type="term" value="C:nucleus"/>
    <property type="evidence" value="ECO:0007669"/>
    <property type="project" value="TreeGrafter"/>
</dbReference>
<dbReference type="Proteomes" id="UP000789831">
    <property type="component" value="Unassembled WGS sequence"/>
</dbReference>
<comment type="caution">
    <text evidence="4">The sequence shown here is derived from an EMBL/GenBank/DDBJ whole genome shotgun (WGS) entry which is preliminary data.</text>
</comment>